<dbReference type="AlphaFoldDB" id="A0A383BV36"/>
<reference evidence="1" key="1">
    <citation type="submission" date="2018-05" db="EMBL/GenBank/DDBJ databases">
        <authorList>
            <person name="Lanie J.A."/>
            <person name="Ng W.-L."/>
            <person name="Kazmierczak K.M."/>
            <person name="Andrzejewski T.M."/>
            <person name="Davidsen T.M."/>
            <person name="Wayne K.J."/>
            <person name="Tettelin H."/>
            <person name="Glass J.I."/>
            <person name="Rusch D."/>
            <person name="Podicherti R."/>
            <person name="Tsui H.-C.T."/>
            <person name="Winkler M.E."/>
        </authorList>
    </citation>
    <scope>NUCLEOTIDE SEQUENCE</scope>
</reference>
<accession>A0A383BV36</accession>
<dbReference type="EMBL" id="UINC01203490">
    <property type="protein sequence ID" value="SVE23774.1"/>
    <property type="molecule type" value="Genomic_DNA"/>
</dbReference>
<proteinExistence type="predicted"/>
<gene>
    <name evidence="1" type="ORF">METZ01_LOCUS476628</name>
</gene>
<protein>
    <submittedName>
        <fullName evidence="1">Uncharacterized protein</fullName>
    </submittedName>
</protein>
<organism evidence="1">
    <name type="scientific">marine metagenome</name>
    <dbReference type="NCBI Taxonomy" id="408172"/>
    <lineage>
        <taxon>unclassified sequences</taxon>
        <taxon>metagenomes</taxon>
        <taxon>ecological metagenomes</taxon>
    </lineage>
</organism>
<name>A0A383BV36_9ZZZZ</name>
<sequence length="75" mass="8592">MARKTPLMLRVEEQYKRPLEKLLPEMVNEKGLSATAEEFDVSKATLGYWLLKLGINVRRVALAPGETLEIKHLTR</sequence>
<evidence type="ECO:0000313" key="1">
    <source>
        <dbReference type="EMBL" id="SVE23774.1"/>
    </source>
</evidence>